<keyword evidence="3" id="KW-1185">Reference proteome</keyword>
<dbReference type="AlphaFoldDB" id="A0A8T0PZE7"/>
<feature type="compositionally biased region" description="Basic and acidic residues" evidence="1">
    <location>
        <begin position="45"/>
        <end position="54"/>
    </location>
</feature>
<feature type="compositionally biased region" description="Polar residues" evidence="1">
    <location>
        <begin position="142"/>
        <end position="152"/>
    </location>
</feature>
<comment type="caution">
    <text evidence="2">The sequence shown here is derived from an EMBL/GenBank/DDBJ whole genome shotgun (WGS) entry which is preliminary data.</text>
</comment>
<feature type="compositionally biased region" description="Pro residues" evidence="1">
    <location>
        <begin position="28"/>
        <end position="38"/>
    </location>
</feature>
<dbReference type="OrthoDB" id="672903at2759"/>
<dbReference type="PANTHER" id="PTHR35459:SF2">
    <property type="entry name" value="T1N6.14 PROTEIN"/>
    <property type="match status" value="1"/>
</dbReference>
<dbReference type="EMBL" id="CM029050">
    <property type="protein sequence ID" value="KAG2567941.1"/>
    <property type="molecule type" value="Genomic_DNA"/>
</dbReference>
<name>A0A8T0PZE7_PANVG</name>
<dbReference type="Proteomes" id="UP000823388">
    <property type="component" value="Chromosome 7N"/>
</dbReference>
<feature type="compositionally biased region" description="Low complexity" evidence="1">
    <location>
        <begin position="16"/>
        <end position="27"/>
    </location>
</feature>
<feature type="region of interest" description="Disordered" evidence="1">
    <location>
        <begin position="113"/>
        <end position="173"/>
    </location>
</feature>
<reference evidence="2" key="1">
    <citation type="submission" date="2020-05" db="EMBL/GenBank/DDBJ databases">
        <title>WGS assembly of Panicum virgatum.</title>
        <authorList>
            <person name="Lovell J.T."/>
            <person name="Jenkins J."/>
            <person name="Shu S."/>
            <person name="Juenger T.E."/>
            <person name="Schmutz J."/>
        </authorList>
    </citation>
    <scope>NUCLEOTIDE SEQUENCE</scope>
    <source>
        <strain evidence="2">AP13</strain>
    </source>
</reference>
<accession>A0A8T0PZE7</accession>
<dbReference type="PANTHER" id="PTHR35459">
    <property type="entry name" value="T1N6.14 PROTEIN"/>
    <property type="match status" value="1"/>
</dbReference>
<proteinExistence type="predicted"/>
<evidence type="ECO:0000256" key="1">
    <source>
        <dbReference type="SAM" id="MobiDB-lite"/>
    </source>
</evidence>
<feature type="compositionally biased region" description="Pro residues" evidence="1">
    <location>
        <begin position="1"/>
        <end position="15"/>
    </location>
</feature>
<organism evidence="2 3">
    <name type="scientific">Panicum virgatum</name>
    <name type="common">Blackwell switchgrass</name>
    <dbReference type="NCBI Taxonomy" id="38727"/>
    <lineage>
        <taxon>Eukaryota</taxon>
        <taxon>Viridiplantae</taxon>
        <taxon>Streptophyta</taxon>
        <taxon>Embryophyta</taxon>
        <taxon>Tracheophyta</taxon>
        <taxon>Spermatophyta</taxon>
        <taxon>Magnoliopsida</taxon>
        <taxon>Liliopsida</taxon>
        <taxon>Poales</taxon>
        <taxon>Poaceae</taxon>
        <taxon>PACMAD clade</taxon>
        <taxon>Panicoideae</taxon>
        <taxon>Panicodae</taxon>
        <taxon>Paniceae</taxon>
        <taxon>Panicinae</taxon>
        <taxon>Panicum</taxon>
        <taxon>Panicum sect. Hiantes</taxon>
    </lineage>
</organism>
<protein>
    <submittedName>
        <fullName evidence="2">Uncharacterized protein</fullName>
    </submittedName>
</protein>
<feature type="region of interest" description="Disordered" evidence="1">
    <location>
        <begin position="1"/>
        <end position="54"/>
    </location>
</feature>
<sequence length="241" mass="26197">MLPPVTIPAHPPPPSKSTTTSSPEQQQEPPPPPPPAPPSGVESEAPPKRRKVEEVGFQRSPYYTIRETVANLRGCFLQVCQGTESQKKDAAVEILKEMKDVMELSKKARLELSSAAEPVKSCDQPAARAPEDKPAGNVPSAEKSQVPRTSLAGNFVHSTGGDVPMKPDNSDTAPHKLLVETKKRLRPSKTTYHTVQQGGLPQGSYVIGGSPIGWNFLMWPGCKAVYYGLTKAEWLVRRSAR</sequence>
<gene>
    <name evidence="2" type="ORF">PVAP13_7NG279300</name>
</gene>
<evidence type="ECO:0000313" key="3">
    <source>
        <dbReference type="Proteomes" id="UP000823388"/>
    </source>
</evidence>
<evidence type="ECO:0000313" key="2">
    <source>
        <dbReference type="EMBL" id="KAG2567941.1"/>
    </source>
</evidence>